<evidence type="ECO:0000313" key="2">
    <source>
        <dbReference type="Proteomes" id="UP000003597"/>
    </source>
</evidence>
<protein>
    <submittedName>
        <fullName evidence="1">Uncharacterized protein</fullName>
    </submittedName>
</protein>
<dbReference type="Proteomes" id="UP000003597">
    <property type="component" value="Unassembled WGS sequence"/>
</dbReference>
<dbReference type="AlphaFoldDB" id="A0AB72ZA23"/>
<proteinExistence type="predicted"/>
<accession>A0AB72ZA23</accession>
<comment type="caution">
    <text evidence="1">The sequence shown here is derived from an EMBL/GenBank/DDBJ whole genome shotgun (WGS) entry which is preliminary data.</text>
</comment>
<name>A0AB72ZA23_LISIO</name>
<gene>
    <name evidence="1" type="ORF">HMPREF0557_01113</name>
</gene>
<evidence type="ECO:0000313" key="1">
    <source>
        <dbReference type="EMBL" id="EHN61784.1"/>
    </source>
</evidence>
<reference evidence="1 2" key="1">
    <citation type="submission" date="2011-08" db="EMBL/GenBank/DDBJ databases">
        <authorList>
            <person name="Weinstock G."/>
            <person name="Sodergren E."/>
            <person name="Clifton S."/>
            <person name="Fulton L."/>
            <person name="Fulton B."/>
            <person name="Courtney L."/>
            <person name="Fronick C."/>
            <person name="Harrison M."/>
            <person name="Strong C."/>
            <person name="Farmer C."/>
            <person name="Delahaunty K."/>
            <person name="Markovic C."/>
            <person name="Hall O."/>
            <person name="Minx P."/>
            <person name="Tomlinson C."/>
            <person name="Mitreva M."/>
            <person name="Hou S."/>
            <person name="Chen J."/>
            <person name="Wollam A."/>
            <person name="Pepin K.H."/>
            <person name="Johnson M."/>
            <person name="Bhonagiri V."/>
            <person name="Zhang X."/>
            <person name="Suruliraj S."/>
            <person name="Warren W."/>
            <person name="Chinwalla A."/>
            <person name="Mardis E.R."/>
            <person name="Wilson R.K."/>
        </authorList>
    </citation>
    <scope>NUCLEOTIDE SEQUENCE [LARGE SCALE GENOMIC DNA]</scope>
    <source>
        <strain evidence="1 2">ATCC 33091</strain>
    </source>
</reference>
<keyword evidence="2" id="KW-1185">Reference proteome</keyword>
<dbReference type="EMBL" id="AGCN01000025">
    <property type="protein sequence ID" value="EHN61784.1"/>
    <property type="molecule type" value="Genomic_DNA"/>
</dbReference>
<organism evidence="1 2">
    <name type="scientific">Listeria innocua ATCC 33091</name>
    <dbReference type="NCBI Taxonomy" id="1002366"/>
    <lineage>
        <taxon>Bacteria</taxon>
        <taxon>Bacillati</taxon>
        <taxon>Bacillota</taxon>
        <taxon>Bacilli</taxon>
        <taxon>Bacillales</taxon>
        <taxon>Listeriaceae</taxon>
        <taxon>Listeria</taxon>
    </lineage>
</organism>
<sequence length="43" mass="5143">MNKNADFKKLAKSGARMSTICWIKKDILVLHYRFNNGKYSHKW</sequence>